<dbReference type="SUPFAM" id="SSF48065">
    <property type="entry name" value="DBL homology domain (DH-domain)"/>
    <property type="match status" value="1"/>
</dbReference>
<name>A0A4E0RN71_FASHE</name>
<accession>A0A4E0RN71</accession>
<gene>
    <name evidence="2" type="ORF">D915_006451</name>
</gene>
<organism evidence="2 3">
    <name type="scientific">Fasciola hepatica</name>
    <name type="common">Liver fluke</name>
    <dbReference type="NCBI Taxonomy" id="6192"/>
    <lineage>
        <taxon>Eukaryota</taxon>
        <taxon>Metazoa</taxon>
        <taxon>Spiralia</taxon>
        <taxon>Lophotrochozoa</taxon>
        <taxon>Platyhelminthes</taxon>
        <taxon>Trematoda</taxon>
        <taxon>Digenea</taxon>
        <taxon>Plagiorchiida</taxon>
        <taxon>Echinostomata</taxon>
        <taxon>Echinostomatoidea</taxon>
        <taxon>Fasciolidae</taxon>
        <taxon>Fasciola</taxon>
    </lineage>
</organism>
<dbReference type="AlphaFoldDB" id="A0A4E0RN71"/>
<comment type="caution">
    <text evidence="2">The sequence shown here is derived from an EMBL/GenBank/DDBJ whole genome shotgun (WGS) entry which is preliminary data.</text>
</comment>
<proteinExistence type="predicted"/>
<dbReference type="EMBL" id="JXXN02002656">
    <property type="protein sequence ID" value="THD22588.1"/>
    <property type="molecule type" value="Genomic_DNA"/>
</dbReference>
<evidence type="ECO:0000313" key="3">
    <source>
        <dbReference type="Proteomes" id="UP000230066"/>
    </source>
</evidence>
<dbReference type="InterPro" id="IPR035899">
    <property type="entry name" value="DBL_dom_sf"/>
</dbReference>
<feature type="compositionally biased region" description="Basic and acidic residues" evidence="1">
    <location>
        <begin position="44"/>
        <end position="54"/>
    </location>
</feature>
<keyword evidence="3" id="KW-1185">Reference proteome</keyword>
<feature type="region of interest" description="Disordered" evidence="1">
    <location>
        <begin position="41"/>
        <end position="69"/>
    </location>
</feature>
<sequence>MCNADPYTAWITDSSTLIAELWYLAYSDLLTGPIPNSSIPNPVLEHEGIEEPHSGRSPTPKNPFSSSSRCMSRTRSESAVDQSFPLSVPTATCMVPSIVDPVAIRAIWYRIESHHSCLTPLPVYLLRPGRHFRQYCVLFGSLLTKYTPSHPDLIACKGERYDVFMCIPVQAQLLLSVLHADIFIPVRLCYDCHTWSYGTKDQNSGQRNRS</sequence>
<reference evidence="2" key="1">
    <citation type="submission" date="2019-03" db="EMBL/GenBank/DDBJ databases">
        <title>Improved annotation for the trematode Fasciola hepatica.</title>
        <authorList>
            <person name="Choi Y.-J."/>
            <person name="Martin J."/>
            <person name="Mitreva M."/>
        </authorList>
    </citation>
    <scope>NUCLEOTIDE SEQUENCE [LARGE SCALE GENOMIC DNA]</scope>
</reference>
<protein>
    <submittedName>
        <fullName evidence="2">Uncharacterized protein</fullName>
    </submittedName>
</protein>
<dbReference type="Proteomes" id="UP000230066">
    <property type="component" value="Unassembled WGS sequence"/>
</dbReference>
<evidence type="ECO:0000313" key="2">
    <source>
        <dbReference type="EMBL" id="THD22588.1"/>
    </source>
</evidence>
<evidence type="ECO:0000256" key="1">
    <source>
        <dbReference type="SAM" id="MobiDB-lite"/>
    </source>
</evidence>